<dbReference type="PROSITE" id="PS00107">
    <property type="entry name" value="PROTEIN_KINASE_ATP"/>
    <property type="match status" value="1"/>
</dbReference>
<keyword evidence="3" id="KW-0808">Transferase</keyword>
<dbReference type="OMA" id="THEPNIP"/>
<dbReference type="InterPro" id="IPR017441">
    <property type="entry name" value="Protein_kinase_ATP_BS"/>
</dbReference>
<sequence length="375" mass="42636">MQWMKRMLESEEEGAARKKRCERSHHEDKSEKNIKRTSRDIDQFPEECKMKKKRGIEDNDEDGNDQKRRRADPKGPNSQNITSYQLHSLLGQGGFSKVMLATLSDKKPPVAIKILKKRSGRISESILREAKVLQISKESPFLGLGFAAFQTQWHAFLVMEHLSGGSLQDELNSYGSLDIARVRFHSAEVICGLEFLHSRGIVHRDIKPGNIMVDAEGHTKIIDFGLAKMNVFGDNTITGFAGTGGYMAPEIRELKAYNAAVDWWAFGVTVCKMATNKSPFPMESSDDDDDSDSEDEKPILPLWINLDLRDLINKLLRKKPQKRLGVRGNIKAHPFFSTIDWEKLKNQKVPPPFQPRTTVSAIVKQWKHSHELFSH</sequence>
<dbReference type="SMART" id="SM00220">
    <property type="entry name" value="S_TKc"/>
    <property type="match status" value="1"/>
</dbReference>
<keyword evidence="4 7" id="KW-0547">Nucleotide-binding</keyword>
<name>A0A974CUP0_XENLA</name>
<dbReference type="InterPro" id="IPR008271">
    <property type="entry name" value="Ser/Thr_kinase_AS"/>
</dbReference>
<dbReference type="InterPro" id="IPR000961">
    <property type="entry name" value="AGC-kinase_C"/>
</dbReference>
<evidence type="ECO:0000256" key="5">
    <source>
        <dbReference type="ARBA" id="ARBA00022777"/>
    </source>
</evidence>
<dbReference type="PROSITE" id="PS50011">
    <property type="entry name" value="PROTEIN_KINASE_DOM"/>
    <property type="match status" value="1"/>
</dbReference>
<evidence type="ECO:0000256" key="3">
    <source>
        <dbReference type="ARBA" id="ARBA00022679"/>
    </source>
</evidence>
<gene>
    <name evidence="12" type="ORF">XELAEV_18026548mg</name>
</gene>
<feature type="domain" description="Protein kinase" evidence="10">
    <location>
        <begin position="84"/>
        <end position="336"/>
    </location>
</feature>
<keyword evidence="6 7" id="KW-0067">ATP-binding</keyword>
<keyword evidence="2" id="KW-0597">Phosphoprotein</keyword>
<dbReference type="PROSITE" id="PS51285">
    <property type="entry name" value="AGC_KINASE_CTER"/>
    <property type="match status" value="1"/>
</dbReference>
<feature type="compositionally biased region" description="Basic and acidic residues" evidence="9">
    <location>
        <begin position="24"/>
        <end position="49"/>
    </location>
</feature>
<reference evidence="13" key="1">
    <citation type="journal article" date="2016" name="Nature">
        <title>Genome evolution in the allotetraploid frog Xenopus laevis.</title>
        <authorList>
            <person name="Session A.M."/>
            <person name="Uno Y."/>
            <person name="Kwon T."/>
            <person name="Chapman J.A."/>
            <person name="Toyoda A."/>
            <person name="Takahashi S."/>
            <person name="Fukui A."/>
            <person name="Hikosaka A."/>
            <person name="Suzuki A."/>
            <person name="Kondo M."/>
            <person name="van Heeringen S.J."/>
            <person name="Quigley I."/>
            <person name="Heinz S."/>
            <person name="Ogino H."/>
            <person name="Ochi H."/>
            <person name="Hellsten U."/>
            <person name="Lyons J.B."/>
            <person name="Simakov O."/>
            <person name="Putnam N."/>
            <person name="Stites J."/>
            <person name="Kuroki Y."/>
            <person name="Tanaka T."/>
            <person name="Michiue T."/>
            <person name="Watanabe M."/>
            <person name="Bogdanovic O."/>
            <person name="Lister R."/>
            <person name="Georgiou G."/>
            <person name="Paranjpe S.S."/>
            <person name="van Kruijsbergen I."/>
            <person name="Shu S."/>
            <person name="Carlson J."/>
            <person name="Kinoshita T."/>
            <person name="Ohta Y."/>
            <person name="Mawaribuchi S."/>
            <person name="Jenkins J."/>
            <person name="Grimwood J."/>
            <person name="Schmutz J."/>
            <person name="Mitros T."/>
            <person name="Mozaffari S.V."/>
            <person name="Suzuki Y."/>
            <person name="Haramoto Y."/>
            <person name="Yamamoto T.S."/>
            <person name="Takagi C."/>
            <person name="Heald R."/>
            <person name="Miller K."/>
            <person name="Haudenschild C."/>
            <person name="Kitzman J."/>
            <person name="Nakayama T."/>
            <person name="Izutsu Y."/>
            <person name="Robert J."/>
            <person name="Fortriede J."/>
            <person name="Burns K."/>
            <person name="Lotay V."/>
            <person name="Karimi K."/>
            <person name="Yasuoka Y."/>
            <person name="Dichmann D.S."/>
            <person name="Flajnik M.F."/>
            <person name="Houston D.W."/>
            <person name="Shendure J."/>
            <person name="DuPasquier L."/>
            <person name="Vize P.D."/>
            <person name="Zorn A.M."/>
            <person name="Ito M."/>
            <person name="Marcotte E.M."/>
            <person name="Wallingford J.B."/>
            <person name="Ito Y."/>
            <person name="Asashima M."/>
            <person name="Ueno N."/>
            <person name="Matsuda Y."/>
            <person name="Veenstra G.J."/>
            <person name="Fujiyama A."/>
            <person name="Harland R.M."/>
            <person name="Taira M."/>
            <person name="Rokhsar D.S."/>
        </authorList>
    </citation>
    <scope>NUCLEOTIDE SEQUENCE [LARGE SCALE GENOMIC DNA]</scope>
    <source>
        <strain evidence="13">J</strain>
    </source>
</reference>
<evidence type="ECO:0000256" key="1">
    <source>
        <dbReference type="ARBA" id="ARBA00022527"/>
    </source>
</evidence>
<keyword evidence="1 8" id="KW-0723">Serine/threonine-protein kinase</keyword>
<evidence type="ECO:0008006" key="14">
    <source>
        <dbReference type="Google" id="ProtNLM"/>
    </source>
</evidence>
<feature type="domain" description="AGC-kinase C-terminal" evidence="11">
    <location>
        <begin position="337"/>
        <end position="375"/>
    </location>
</feature>
<evidence type="ECO:0000313" key="13">
    <source>
        <dbReference type="Proteomes" id="UP000694892"/>
    </source>
</evidence>
<evidence type="ECO:0000256" key="8">
    <source>
        <dbReference type="RuleBase" id="RU000304"/>
    </source>
</evidence>
<protein>
    <recommendedName>
        <fullName evidence="14">Protein kinase domain-containing protein</fullName>
    </recommendedName>
</protein>
<evidence type="ECO:0000256" key="2">
    <source>
        <dbReference type="ARBA" id="ARBA00022553"/>
    </source>
</evidence>
<dbReference type="Gene3D" id="1.10.510.10">
    <property type="entry name" value="Transferase(Phosphotransferase) domain 1"/>
    <property type="match status" value="1"/>
</dbReference>
<dbReference type="Proteomes" id="UP000694892">
    <property type="component" value="Chromosome 5L"/>
</dbReference>
<dbReference type="GO" id="GO:0005524">
    <property type="term" value="F:ATP binding"/>
    <property type="evidence" value="ECO:0007669"/>
    <property type="project" value="UniProtKB-UniRule"/>
</dbReference>
<dbReference type="GO" id="GO:0004674">
    <property type="term" value="F:protein serine/threonine kinase activity"/>
    <property type="evidence" value="ECO:0007669"/>
    <property type="project" value="UniProtKB-KW"/>
</dbReference>
<dbReference type="Pfam" id="PF00069">
    <property type="entry name" value="Pkinase"/>
    <property type="match status" value="1"/>
</dbReference>
<proteinExistence type="inferred from homology"/>
<feature type="region of interest" description="Disordered" evidence="9">
    <location>
        <begin position="1"/>
        <end position="81"/>
    </location>
</feature>
<evidence type="ECO:0000256" key="6">
    <source>
        <dbReference type="ARBA" id="ARBA00022840"/>
    </source>
</evidence>
<dbReference type="Gene3D" id="3.30.200.20">
    <property type="entry name" value="Phosphorylase Kinase, domain 1"/>
    <property type="match status" value="1"/>
</dbReference>
<dbReference type="PROSITE" id="PS00108">
    <property type="entry name" value="PROTEIN_KINASE_ST"/>
    <property type="match status" value="1"/>
</dbReference>
<comment type="similarity">
    <text evidence="8">Belongs to the protein kinase superfamily.</text>
</comment>
<dbReference type="InterPro" id="IPR000719">
    <property type="entry name" value="Prot_kinase_dom"/>
</dbReference>
<keyword evidence="5" id="KW-0418">Kinase</keyword>
<accession>A0A974CUP0</accession>
<evidence type="ECO:0000256" key="4">
    <source>
        <dbReference type="ARBA" id="ARBA00022741"/>
    </source>
</evidence>
<dbReference type="EMBL" id="CM004474">
    <property type="protein sequence ID" value="OCT79738.1"/>
    <property type="molecule type" value="Genomic_DNA"/>
</dbReference>
<dbReference type="PANTHER" id="PTHR24351">
    <property type="entry name" value="RIBOSOMAL PROTEIN S6 KINASE"/>
    <property type="match status" value="1"/>
</dbReference>
<evidence type="ECO:0000259" key="11">
    <source>
        <dbReference type="PROSITE" id="PS51285"/>
    </source>
</evidence>
<evidence type="ECO:0000313" key="12">
    <source>
        <dbReference type="EMBL" id="OCT79738.1"/>
    </source>
</evidence>
<dbReference type="FunFam" id="1.10.510.10:FF:001110">
    <property type="entry name" value="AGC family protein kinase"/>
    <property type="match status" value="1"/>
</dbReference>
<evidence type="ECO:0000259" key="10">
    <source>
        <dbReference type="PROSITE" id="PS50011"/>
    </source>
</evidence>
<feature type="binding site" evidence="7">
    <location>
        <position position="113"/>
    </location>
    <ligand>
        <name>ATP</name>
        <dbReference type="ChEBI" id="CHEBI:30616"/>
    </ligand>
</feature>
<dbReference type="InterPro" id="IPR011009">
    <property type="entry name" value="Kinase-like_dom_sf"/>
</dbReference>
<organism evidence="12 13">
    <name type="scientific">Xenopus laevis</name>
    <name type="common">African clawed frog</name>
    <dbReference type="NCBI Taxonomy" id="8355"/>
    <lineage>
        <taxon>Eukaryota</taxon>
        <taxon>Metazoa</taxon>
        <taxon>Chordata</taxon>
        <taxon>Craniata</taxon>
        <taxon>Vertebrata</taxon>
        <taxon>Euteleostomi</taxon>
        <taxon>Amphibia</taxon>
        <taxon>Batrachia</taxon>
        <taxon>Anura</taxon>
        <taxon>Pipoidea</taxon>
        <taxon>Pipidae</taxon>
        <taxon>Xenopodinae</taxon>
        <taxon>Xenopus</taxon>
        <taxon>Xenopus</taxon>
    </lineage>
</organism>
<dbReference type="SUPFAM" id="SSF56112">
    <property type="entry name" value="Protein kinase-like (PK-like)"/>
    <property type="match status" value="1"/>
</dbReference>
<evidence type="ECO:0000256" key="9">
    <source>
        <dbReference type="SAM" id="MobiDB-lite"/>
    </source>
</evidence>
<dbReference type="AlphaFoldDB" id="A0A974CUP0"/>
<evidence type="ECO:0000256" key="7">
    <source>
        <dbReference type="PROSITE-ProRule" id="PRU10141"/>
    </source>
</evidence>